<sequence>MCVCVFYFSGICYESKRLKMVRLSWQRMFIAVASMNLFAVLYIWKTLDSRCSCGTSAVNVNHIEMKRRFENKIEKKIPSFFMWKTKSQFIHHNLSTVVESDVTFVLYEFEFFEHNLEETVKHLSEIYPLVPILIVSDLVPYPPLLFLKTMLNSNVQLISLDPGANKSSTMTSLYYFIKTKYVVFVPDASRMTSTVLSELLQFFLFLPNGHLAAARIRGQKSICLSLDVDLKRWTLTYRQNVGTKICDSLQGKHLLIWRTHQLLDLNQPLVQPFPEALFIQTTSRNLKVHISPEHLLSEGRLLFKDAHLREKQRMLDSHKRMNLYKKFGIKKVILPGNQVHWYGCEKQTSRCFGTVHNDMPEYLFLGRWTPPCCLENLRKTARHVFQILEKCEVKYWLEGGSLLGAFRSGDIIPWDYDVDIGVYADDILKCEWLKNAQKQSIVDTSGFVWEKAREGDFLRVQFSQTNHLHVDIFPFYSRNGIMTKNTWFKNHPQDREFPEHFLHPLEKLQFVGIMASVPNNIKGFLELKFGKGAVDNPQYPVPSVLKVL</sequence>
<evidence type="ECO:0000313" key="3">
    <source>
        <dbReference type="Proteomes" id="UP000694941"/>
    </source>
</evidence>
<dbReference type="InterPro" id="IPR007074">
    <property type="entry name" value="LicD/FKTN/FKRP_NTP_transf"/>
</dbReference>
<dbReference type="Pfam" id="PF04991">
    <property type="entry name" value="LicD"/>
    <property type="match status" value="1"/>
</dbReference>
<organism evidence="3 4">
    <name type="scientific">Limulus polyphemus</name>
    <name type="common">Atlantic horseshoe crab</name>
    <dbReference type="NCBI Taxonomy" id="6850"/>
    <lineage>
        <taxon>Eukaryota</taxon>
        <taxon>Metazoa</taxon>
        <taxon>Ecdysozoa</taxon>
        <taxon>Arthropoda</taxon>
        <taxon>Chelicerata</taxon>
        <taxon>Merostomata</taxon>
        <taxon>Xiphosura</taxon>
        <taxon>Limulidae</taxon>
        <taxon>Limulus</taxon>
    </lineage>
</organism>
<feature type="domain" description="LicD/FKTN/FKRP nucleotidyltransferase" evidence="1">
    <location>
        <begin position="391"/>
        <end position="429"/>
    </location>
</feature>
<dbReference type="RefSeq" id="XP_022239383.1">
    <property type="nucleotide sequence ID" value="XM_022383675.1"/>
</dbReference>
<dbReference type="Pfam" id="PF22921">
    <property type="entry name" value="FKRP_N"/>
    <property type="match status" value="1"/>
</dbReference>
<dbReference type="InterPro" id="IPR055105">
    <property type="entry name" value="FKRP_N"/>
</dbReference>
<name>A0ABM1S6X8_LIMPO</name>
<protein>
    <submittedName>
        <fullName evidence="4">Fukutin-related protein-like isoform X1</fullName>
    </submittedName>
</protein>
<dbReference type="GeneID" id="106457670"/>
<evidence type="ECO:0000313" key="4">
    <source>
        <dbReference type="RefSeq" id="XP_022239383.1"/>
    </source>
</evidence>
<dbReference type="PANTHER" id="PTHR13627:SF31">
    <property type="entry name" value="RIBITOL 5-PHOSPHATE TRANSFERASE FKRP"/>
    <property type="match status" value="1"/>
</dbReference>
<reference evidence="4" key="1">
    <citation type="submission" date="2025-08" db="UniProtKB">
        <authorList>
            <consortium name="RefSeq"/>
        </authorList>
    </citation>
    <scope>IDENTIFICATION</scope>
    <source>
        <tissue evidence="4">Muscle</tissue>
    </source>
</reference>
<gene>
    <name evidence="4" type="primary">LOC106457670</name>
</gene>
<evidence type="ECO:0000259" key="2">
    <source>
        <dbReference type="Pfam" id="PF22921"/>
    </source>
</evidence>
<evidence type="ECO:0000259" key="1">
    <source>
        <dbReference type="Pfam" id="PF04991"/>
    </source>
</evidence>
<dbReference type="InterPro" id="IPR052613">
    <property type="entry name" value="LicD_transferase"/>
</dbReference>
<keyword evidence="3" id="KW-1185">Reference proteome</keyword>
<dbReference type="Proteomes" id="UP000694941">
    <property type="component" value="Unplaced"/>
</dbReference>
<accession>A0ABM1S6X8</accession>
<feature type="domain" description="FKRP stem" evidence="2">
    <location>
        <begin position="96"/>
        <end position="334"/>
    </location>
</feature>
<proteinExistence type="predicted"/>
<dbReference type="PANTHER" id="PTHR13627">
    <property type="entry name" value="FUKUTIN RELATED PROTEIN"/>
    <property type="match status" value="1"/>
</dbReference>